<protein>
    <submittedName>
        <fullName evidence="1">Uncharacterized protein</fullName>
    </submittedName>
</protein>
<gene>
    <name evidence="1" type="ORF">MATL_G00184640</name>
</gene>
<proteinExistence type="predicted"/>
<sequence>MTEMHGRILSRKQRENYAFGIVTLFPALKDAFSPKGYEHFYDGESGTGYLKTTDVLKTFPRFLDIKGLVNQDFTLLFGPETSSKMLERWDSAFKPKIIQEARCLTPTPSVCHFLMSADQEPESDPGSYWDRDMATLLLLTHPLLPPPRGKKSAKISAADAAAKLVVYRKFCCSIDEALGQREGQQPYLLAVGRSQGRIDNFYIALDKKLSQHI</sequence>
<name>A0A9D3T613_MEGAT</name>
<dbReference type="EMBL" id="JAFDVH010000016">
    <property type="protein sequence ID" value="KAG7462418.1"/>
    <property type="molecule type" value="Genomic_DNA"/>
</dbReference>
<dbReference type="Proteomes" id="UP001046870">
    <property type="component" value="Chromosome 16"/>
</dbReference>
<accession>A0A9D3T613</accession>
<dbReference type="PANTHER" id="PTHR31025:SF29">
    <property type="entry name" value="SI:CH211-196P9.1"/>
    <property type="match status" value="1"/>
</dbReference>
<evidence type="ECO:0000313" key="2">
    <source>
        <dbReference type="Proteomes" id="UP001046870"/>
    </source>
</evidence>
<reference evidence="1" key="1">
    <citation type="submission" date="2021-01" db="EMBL/GenBank/DDBJ databases">
        <authorList>
            <person name="Zahm M."/>
            <person name="Roques C."/>
            <person name="Cabau C."/>
            <person name="Klopp C."/>
            <person name="Donnadieu C."/>
            <person name="Jouanno E."/>
            <person name="Lampietro C."/>
            <person name="Louis A."/>
            <person name="Herpin A."/>
            <person name="Echchiki A."/>
            <person name="Berthelot C."/>
            <person name="Parey E."/>
            <person name="Roest-Crollius H."/>
            <person name="Braasch I."/>
            <person name="Postlethwait J."/>
            <person name="Bobe J."/>
            <person name="Montfort J."/>
            <person name="Bouchez O."/>
            <person name="Begum T."/>
            <person name="Mejri S."/>
            <person name="Adams A."/>
            <person name="Chen W.-J."/>
            <person name="Guiguen Y."/>
        </authorList>
    </citation>
    <scope>NUCLEOTIDE SEQUENCE</scope>
    <source>
        <strain evidence="1">YG-15Mar2019-1</strain>
        <tissue evidence="1">Brain</tissue>
    </source>
</reference>
<organism evidence="1 2">
    <name type="scientific">Megalops atlanticus</name>
    <name type="common">Tarpon</name>
    <name type="synonym">Clupea gigantea</name>
    <dbReference type="NCBI Taxonomy" id="7932"/>
    <lineage>
        <taxon>Eukaryota</taxon>
        <taxon>Metazoa</taxon>
        <taxon>Chordata</taxon>
        <taxon>Craniata</taxon>
        <taxon>Vertebrata</taxon>
        <taxon>Euteleostomi</taxon>
        <taxon>Actinopterygii</taxon>
        <taxon>Neopterygii</taxon>
        <taxon>Teleostei</taxon>
        <taxon>Elopiformes</taxon>
        <taxon>Megalopidae</taxon>
        <taxon>Megalops</taxon>
    </lineage>
</organism>
<dbReference type="PANTHER" id="PTHR31025">
    <property type="entry name" value="SI:CH211-196P9.1-RELATED"/>
    <property type="match status" value="1"/>
</dbReference>
<evidence type="ECO:0000313" key="1">
    <source>
        <dbReference type="EMBL" id="KAG7462418.1"/>
    </source>
</evidence>
<dbReference type="AlphaFoldDB" id="A0A9D3T613"/>
<comment type="caution">
    <text evidence="1">The sequence shown here is derived from an EMBL/GenBank/DDBJ whole genome shotgun (WGS) entry which is preliminary data.</text>
</comment>
<dbReference type="OrthoDB" id="7687839at2759"/>
<keyword evidence="2" id="KW-1185">Reference proteome</keyword>